<dbReference type="Proteomes" id="UP000680365">
    <property type="component" value="Unassembled WGS sequence"/>
</dbReference>
<gene>
    <name evidence="1" type="ORF">VAMP_11n124</name>
</gene>
<reference evidence="1 2" key="1">
    <citation type="journal article" date="2021" name="Nat. Commun.">
        <title>Reductive evolution and unique predatory mode in the CPR bacterium Vampirococcus lugosii.</title>
        <authorList>
            <person name="Moreira D."/>
            <person name="Zivanovic Y."/>
            <person name="Lopez-Archilla A.I."/>
            <person name="Iniesto M."/>
            <person name="Lopez-Garcia P."/>
        </authorList>
    </citation>
    <scope>NUCLEOTIDE SEQUENCE [LARGE SCALE GENOMIC DNA]</scope>
    <source>
        <strain evidence="1">Chiprana</strain>
    </source>
</reference>
<evidence type="ECO:0008006" key="3">
    <source>
        <dbReference type="Google" id="ProtNLM"/>
    </source>
</evidence>
<comment type="caution">
    <text evidence="1">The sequence shown here is derived from an EMBL/GenBank/DDBJ whole genome shotgun (WGS) entry which is preliminary data.</text>
</comment>
<accession>A0ABS5QK18</accession>
<keyword evidence="2" id="KW-1185">Reference proteome</keyword>
<dbReference type="EMBL" id="JAEDAM010000007">
    <property type="protein sequence ID" value="MBS8121607.1"/>
    <property type="molecule type" value="Genomic_DNA"/>
</dbReference>
<protein>
    <recommendedName>
        <fullName evidence="3">DUF4178 domain-containing protein</fullName>
    </recommendedName>
</protein>
<evidence type="ECO:0000313" key="1">
    <source>
        <dbReference type="EMBL" id="MBS8121607.1"/>
    </source>
</evidence>
<evidence type="ECO:0000313" key="2">
    <source>
        <dbReference type="Proteomes" id="UP000680365"/>
    </source>
</evidence>
<organism evidence="1 2">
    <name type="scientific">Candidatus Vampirococcus lugosii</name>
    <dbReference type="NCBI Taxonomy" id="2789015"/>
    <lineage>
        <taxon>Bacteria</taxon>
        <taxon>Candidatus Absconditibacteriota</taxon>
        <taxon>Vampirococcus</taxon>
    </lineage>
</organism>
<name>A0ABS5QK18_9BACT</name>
<proteinExistence type="predicted"/>
<sequence>MEITCPSCGARHNIQAGMLSVVCEYCNNIMKIERDEVVETGQKSFILPFPTVFDVGKYFYVIENKKSNDKLFGKNVEYISDKELYERKLKDYIAKLYVYGQIRYTNDGGFWDDWFVRILENKKDIDRNKNFVIKENEGLINIQYISKIQEDINHEIFSKSVGLSYNGYFIQEIGTASIEGFKGDFPFFVDNQDNSKYVDLVAQNTTAEYKIIGNNTLFLQGI</sequence>
<dbReference type="RefSeq" id="WP_213348311.1">
    <property type="nucleotide sequence ID" value="NZ_JAEDAM010000007.1"/>
</dbReference>